<reference evidence="1" key="1">
    <citation type="submission" date="2022-09" db="EMBL/GenBank/DDBJ databases">
        <title>The genome sequence of Tsuneonella sp. YG55.</title>
        <authorList>
            <person name="Liu Y."/>
        </authorList>
    </citation>
    <scope>NUCLEOTIDE SEQUENCE</scope>
    <source>
        <strain evidence="1">YG55</strain>
    </source>
</reference>
<protein>
    <submittedName>
        <fullName evidence="1">Uncharacterized protein</fullName>
    </submittedName>
</protein>
<dbReference type="Proteomes" id="UP001142648">
    <property type="component" value="Unassembled WGS sequence"/>
</dbReference>
<dbReference type="RefSeq" id="WP_259963371.1">
    <property type="nucleotide sequence ID" value="NZ_JAOAMV010000027.1"/>
</dbReference>
<dbReference type="AlphaFoldDB" id="A0A9X3A982"/>
<gene>
    <name evidence="1" type="ORF">N0B51_14810</name>
</gene>
<feature type="non-terminal residue" evidence="1">
    <location>
        <position position="1"/>
    </location>
</feature>
<comment type="caution">
    <text evidence="1">The sequence shown here is derived from an EMBL/GenBank/DDBJ whole genome shotgun (WGS) entry which is preliminary data.</text>
</comment>
<organism evidence="1 2">
    <name type="scientific">Tsuneonella litorea</name>
    <dbReference type="NCBI Taxonomy" id="2976475"/>
    <lineage>
        <taxon>Bacteria</taxon>
        <taxon>Pseudomonadati</taxon>
        <taxon>Pseudomonadota</taxon>
        <taxon>Alphaproteobacteria</taxon>
        <taxon>Sphingomonadales</taxon>
        <taxon>Erythrobacteraceae</taxon>
        <taxon>Tsuneonella</taxon>
    </lineage>
</organism>
<name>A0A9X3A982_9SPHN</name>
<dbReference type="EMBL" id="JAOAMV010000027">
    <property type="protein sequence ID" value="MCT2560251.1"/>
    <property type="molecule type" value="Genomic_DNA"/>
</dbReference>
<sequence length="293" mass="27409">AGTTIALDTTGAVTAGGTTAGGALTIGSTVQPASVLLTGDASAASVDIRAAAGLTAQDITATSGGMFLLGETIVADDVRAAQDLLFATQSNAGTATFGSLTSTNGIVAVSGLIPSTVTVTGPTSGTSVFLYAINELALGNVTATNGNVYLDSTFSSPGTGKITAGNVSAAGNARIVSSGDITTTAITASTGAIDVDSTGGGTLDLGTLNAGTTIALDTTGAVTAGGTTAGGALTVGAVAPVASATFTGNVGAASVDIDAVGAVNTLAITATAGMIDIDAGSVAAGALKATGDV</sequence>
<evidence type="ECO:0000313" key="2">
    <source>
        <dbReference type="Proteomes" id="UP001142648"/>
    </source>
</evidence>
<proteinExistence type="predicted"/>
<accession>A0A9X3A982</accession>
<evidence type="ECO:0000313" key="1">
    <source>
        <dbReference type="EMBL" id="MCT2560251.1"/>
    </source>
</evidence>
<feature type="non-terminal residue" evidence="1">
    <location>
        <position position="293"/>
    </location>
</feature>
<keyword evidence="2" id="KW-1185">Reference proteome</keyword>